<dbReference type="InterPro" id="IPR003607">
    <property type="entry name" value="HD/PDEase_dom"/>
</dbReference>
<comment type="caution">
    <text evidence="3">The sequence shown here is derived from an EMBL/GenBank/DDBJ whole genome shotgun (WGS) entry which is preliminary data.</text>
</comment>
<gene>
    <name evidence="3" type="ORF">IFK94_00900</name>
</gene>
<dbReference type="NCBIfam" id="TIGR00277">
    <property type="entry name" value="HDIG"/>
    <property type="match status" value="1"/>
</dbReference>
<keyword evidence="1" id="KW-0472">Membrane</keyword>
<proteinExistence type="predicted"/>
<protein>
    <submittedName>
        <fullName evidence="3">HDIG domain-containing protein</fullName>
    </submittedName>
</protein>
<name>A0A8J7CDE5_9BACT</name>
<dbReference type="InterPro" id="IPR006674">
    <property type="entry name" value="HD_domain"/>
</dbReference>
<dbReference type="AlphaFoldDB" id="A0A8J7CDE5"/>
<dbReference type="Pfam" id="PF07697">
    <property type="entry name" value="7TMR-HDED"/>
    <property type="match status" value="1"/>
</dbReference>
<dbReference type="SMART" id="SM00471">
    <property type="entry name" value="HDc"/>
    <property type="match status" value="1"/>
</dbReference>
<evidence type="ECO:0000256" key="1">
    <source>
        <dbReference type="SAM" id="Phobius"/>
    </source>
</evidence>
<dbReference type="EMBL" id="JACXWD010000002">
    <property type="protein sequence ID" value="MBD3866659.1"/>
    <property type="molecule type" value="Genomic_DNA"/>
</dbReference>
<feature type="transmembrane region" description="Helical" evidence="1">
    <location>
        <begin position="451"/>
        <end position="471"/>
    </location>
</feature>
<feature type="transmembrane region" description="Helical" evidence="1">
    <location>
        <begin position="483"/>
        <end position="509"/>
    </location>
</feature>
<keyword evidence="1" id="KW-1133">Transmembrane helix</keyword>
<feature type="transmembrane region" description="Helical" evidence="1">
    <location>
        <begin position="414"/>
        <end position="439"/>
    </location>
</feature>
<dbReference type="InterPro" id="IPR011621">
    <property type="entry name" value="Metal-dep_PHydrolase_7TM_intra"/>
</dbReference>
<dbReference type="InterPro" id="IPR052722">
    <property type="entry name" value="PgpH_phosphodiesterase"/>
</dbReference>
<organism evidence="3 4">
    <name type="scientific">Candidatus Polarisedimenticola svalbardensis</name>
    <dbReference type="NCBI Taxonomy" id="2886004"/>
    <lineage>
        <taxon>Bacteria</taxon>
        <taxon>Pseudomonadati</taxon>
        <taxon>Acidobacteriota</taxon>
        <taxon>Candidatus Polarisedimenticolia</taxon>
        <taxon>Candidatus Polarisedimenticolales</taxon>
        <taxon>Candidatus Polarisedimenticolaceae</taxon>
        <taxon>Candidatus Polarisedimenticola</taxon>
    </lineage>
</organism>
<dbReference type="PANTHER" id="PTHR36442">
    <property type="entry name" value="CYCLIC-DI-AMP PHOSPHODIESTERASE PGPH"/>
    <property type="match status" value="1"/>
</dbReference>
<feature type="transmembrane region" description="Helical" evidence="1">
    <location>
        <begin position="312"/>
        <end position="334"/>
    </location>
</feature>
<dbReference type="InterPro" id="IPR011624">
    <property type="entry name" value="Metal-dep_PHydrolase_7TM_extra"/>
</dbReference>
<feature type="transmembrane region" description="Helical" evidence="1">
    <location>
        <begin position="346"/>
        <end position="365"/>
    </location>
</feature>
<sequence>MAEPTGSGKKSARSSFGRKLNFTARVRRHVRQWGDRVLGVDVGWSLALVVTLMALLGTQHCGGPVLFQAGDIVSEDLVAPMDIQVPDLQATEARRGLAMGGEPNVYIHDLAREQRVVSDLGGLIRAGREAGSVAEEDAADGWTLPERYEGAVAGVLLKHSFSEEIERNLTAALGAVMRGMVVGNRSLLLNESSITIIHVPGNREEVRDDYVHITDLNQARTEVHDQVVRTLKFSAADREVLGELAASFVDANLYHDPEVTRERRVAAGDQVLPMSEKVVRGTVLVPRGERVDQAALEVMEAIRKASASRFGLLEWLGLLAMVAMTVFFMFRYATYHQRAFKRIRRLHALMVLVLISVLLLSRGMMWVFRHVVDALPQPFNHVDDYVFLIPVSAGAILITLLANGRIAMVYSTFAAVLFGAMFEWNFFYTVWALLVQFAAVYAITTYRNRAALLRAGLIIGLFGAGASLALQTIEGSPGEASRLALGTGLAFIGGAVGAGLLVSFTLPLLEGAFNVLTDIRLLELSNLDNPLLSQLAVKAPGSYNHSLVVGSLAEEGAKAIGANPLFCRVAAFYHDIGKMVKPDYYVENQRGENPHEKLAPSMSALIIASHVKDGIRMAREAGLPEQIVDIIPQHHGTRLMTYFYEKARTSSENAQATTKEEDYRYPGPKPQTREAAIFMLADAAEAAARTVDEPTQNRLREMIRKVTNAIMLDRQLDECDLTFADLERIQSAFLRTLVSMYHHRVDYPGFDFGGGDEAVQEPES</sequence>
<dbReference type="PANTHER" id="PTHR36442:SF1">
    <property type="entry name" value="CYCLIC-DI-AMP PHOSPHODIESTERASE PGPH"/>
    <property type="match status" value="1"/>
</dbReference>
<accession>A0A8J7CDE5</accession>
<evidence type="ECO:0000313" key="3">
    <source>
        <dbReference type="EMBL" id="MBD3866659.1"/>
    </source>
</evidence>
<reference evidence="3 4" key="1">
    <citation type="submission" date="2020-08" db="EMBL/GenBank/DDBJ databases">
        <title>Acidobacteriota in marine sediments use diverse sulfur dissimilation pathways.</title>
        <authorList>
            <person name="Wasmund K."/>
        </authorList>
    </citation>
    <scope>NUCLEOTIDE SEQUENCE [LARGE SCALE GENOMIC DNA]</scope>
    <source>
        <strain evidence="3">MAG AM4</strain>
    </source>
</reference>
<dbReference type="Gene3D" id="1.10.3210.10">
    <property type="entry name" value="Hypothetical protein af1432"/>
    <property type="match status" value="1"/>
</dbReference>
<dbReference type="SUPFAM" id="SSF109604">
    <property type="entry name" value="HD-domain/PDEase-like"/>
    <property type="match status" value="1"/>
</dbReference>
<evidence type="ECO:0000259" key="2">
    <source>
        <dbReference type="SMART" id="SM00471"/>
    </source>
</evidence>
<dbReference type="Proteomes" id="UP000648239">
    <property type="component" value="Unassembled WGS sequence"/>
</dbReference>
<dbReference type="Pfam" id="PF07698">
    <property type="entry name" value="7TM-7TMR_HD"/>
    <property type="match status" value="1"/>
</dbReference>
<feature type="domain" description="HD/PDEase" evidence="2">
    <location>
        <begin position="538"/>
        <end position="696"/>
    </location>
</feature>
<dbReference type="Pfam" id="PF01966">
    <property type="entry name" value="HD"/>
    <property type="match status" value="1"/>
</dbReference>
<dbReference type="CDD" id="cd00077">
    <property type="entry name" value="HDc"/>
    <property type="match status" value="1"/>
</dbReference>
<keyword evidence="1" id="KW-0812">Transmembrane</keyword>
<dbReference type="InterPro" id="IPR006675">
    <property type="entry name" value="HDIG_dom"/>
</dbReference>
<evidence type="ECO:0000313" key="4">
    <source>
        <dbReference type="Proteomes" id="UP000648239"/>
    </source>
</evidence>
<feature type="transmembrane region" description="Helical" evidence="1">
    <location>
        <begin position="385"/>
        <end position="402"/>
    </location>
</feature>